<dbReference type="RefSeq" id="WP_046478353.1">
    <property type="nucleotide sequence ID" value="NZ_LN829118.1"/>
</dbReference>
<dbReference type="AlphaFoldDB" id="A0A0D6JJA1"/>
<keyword evidence="2" id="KW-1185">Reference proteome</keyword>
<evidence type="ECO:0000313" key="1">
    <source>
        <dbReference type="EMBL" id="CPR22038.1"/>
    </source>
</evidence>
<dbReference type="KEGG" id="fiy:BN1229_v1_3471"/>
<dbReference type="KEGG" id="fil:BN1229_v1_2443"/>
<evidence type="ECO:0000313" key="2">
    <source>
        <dbReference type="Proteomes" id="UP000033187"/>
    </source>
</evidence>
<name>A0A0D6JJA1_9HYPH</name>
<proteinExistence type="predicted"/>
<sequence>MRLLLILALIVIFVPRDGIDRERLLERVGEAYDWTSQTCVRDPHLCDQAMSTWDNVYVKGGQALAMMEGAVRRNLAASNLGRMPEDGQLDHYAISSLERGTLTPSDRLPAWRGHELTN</sequence>
<dbReference type="Proteomes" id="UP000033187">
    <property type="component" value="Chromosome 1"/>
</dbReference>
<reference evidence="2" key="1">
    <citation type="submission" date="2015-02" db="EMBL/GenBank/DDBJ databases">
        <authorList>
            <person name="Chooi Y.-H."/>
        </authorList>
    </citation>
    <scope>NUCLEOTIDE SEQUENCE [LARGE SCALE GENOMIC DNA]</scope>
    <source>
        <strain evidence="2">strain Y</strain>
    </source>
</reference>
<organism evidence="1 2">
    <name type="scientific">Candidatus Filomicrobium marinum</name>
    <dbReference type="NCBI Taxonomy" id="1608628"/>
    <lineage>
        <taxon>Bacteria</taxon>
        <taxon>Pseudomonadati</taxon>
        <taxon>Pseudomonadota</taxon>
        <taxon>Alphaproteobacteria</taxon>
        <taxon>Hyphomicrobiales</taxon>
        <taxon>Hyphomicrobiaceae</taxon>
        <taxon>Filomicrobium</taxon>
    </lineage>
</organism>
<protein>
    <submittedName>
        <fullName evidence="1">Uncharacterized protein</fullName>
    </submittedName>
</protein>
<gene>
    <name evidence="1" type="ORF">YBN1229_v1_3471</name>
</gene>
<dbReference type="EMBL" id="LN829119">
    <property type="protein sequence ID" value="CPR22038.1"/>
    <property type="molecule type" value="Genomic_DNA"/>
</dbReference>
<accession>A0A0D6JJA1</accession>